<dbReference type="Proteomes" id="UP000027604">
    <property type="component" value="Chromosome I"/>
</dbReference>
<protein>
    <submittedName>
        <fullName evidence="1">Uncharacterized protein</fullName>
    </submittedName>
</protein>
<evidence type="ECO:0000313" key="1">
    <source>
        <dbReference type="EMBL" id="CDG82512.1"/>
    </source>
</evidence>
<keyword evidence="2" id="KW-1185">Reference proteome</keyword>
<proteinExistence type="predicted"/>
<accession>W0V5I4</accession>
<dbReference type="EMBL" id="HG322949">
    <property type="protein sequence ID" value="CDG82512.1"/>
    <property type="molecule type" value="Genomic_DNA"/>
</dbReference>
<gene>
    <name evidence="1" type="ORF">GJA_1876</name>
</gene>
<dbReference type="STRING" id="1349767.GJA_1876"/>
<reference evidence="1 2" key="1">
    <citation type="journal article" date="2015" name="Genome Announc.">
        <title>Genome Sequence of Mushroom Soft-Rot Pathogen Janthinobacterium agaricidamnosum.</title>
        <authorList>
            <person name="Graupner K."/>
            <person name="Lackner G."/>
            <person name="Hertweck C."/>
        </authorList>
    </citation>
    <scope>NUCLEOTIDE SEQUENCE [LARGE SCALE GENOMIC DNA]</scope>
    <source>
        <strain evidence="2">NBRC 102515 / DSM 9628</strain>
    </source>
</reference>
<dbReference type="HOGENOM" id="CLU_2973371_0_0_4"/>
<evidence type="ECO:0000313" key="2">
    <source>
        <dbReference type="Proteomes" id="UP000027604"/>
    </source>
</evidence>
<dbReference type="AlphaFoldDB" id="W0V5I4"/>
<organism evidence="1 2">
    <name type="scientific">Janthinobacterium agaricidamnosum NBRC 102515 = DSM 9628</name>
    <dbReference type="NCBI Taxonomy" id="1349767"/>
    <lineage>
        <taxon>Bacteria</taxon>
        <taxon>Pseudomonadati</taxon>
        <taxon>Pseudomonadota</taxon>
        <taxon>Betaproteobacteria</taxon>
        <taxon>Burkholderiales</taxon>
        <taxon>Oxalobacteraceae</taxon>
        <taxon>Janthinobacterium</taxon>
    </lineage>
</organism>
<dbReference type="KEGG" id="jag:GJA_1876"/>
<sequence>MQHVPQIGRIQRQRHIGAIWGAAAVYQSSMPDSHDESVFGHIKLASGRSRVDFGVLSL</sequence>
<name>W0V5I4_9BURK</name>